<name>A0A1M6HDZ8_MALRU</name>
<accession>A0A1M6HDZ8</accession>
<dbReference type="SUPFAM" id="SSF51316">
    <property type="entry name" value="Mss4-like"/>
    <property type="match status" value="1"/>
</dbReference>
<evidence type="ECO:0000256" key="2">
    <source>
        <dbReference type="ARBA" id="ARBA00022723"/>
    </source>
</evidence>
<dbReference type="OrthoDB" id="9805575at2"/>
<organism evidence="6 7">
    <name type="scientific">Malonomonas rubra DSM 5091</name>
    <dbReference type="NCBI Taxonomy" id="1122189"/>
    <lineage>
        <taxon>Bacteria</taxon>
        <taxon>Pseudomonadati</taxon>
        <taxon>Thermodesulfobacteriota</taxon>
        <taxon>Desulfuromonadia</taxon>
        <taxon>Desulfuromonadales</taxon>
        <taxon>Geopsychrobacteraceae</taxon>
        <taxon>Malonomonas</taxon>
    </lineage>
</organism>
<dbReference type="Gene3D" id="3.90.1590.10">
    <property type="entry name" value="glutathione-dependent formaldehyde- activating enzyme (gfa)"/>
    <property type="match status" value="1"/>
</dbReference>
<dbReference type="PANTHER" id="PTHR33337">
    <property type="entry name" value="GFA DOMAIN-CONTAINING PROTEIN"/>
    <property type="match status" value="1"/>
</dbReference>
<dbReference type="Proteomes" id="UP000184171">
    <property type="component" value="Unassembled WGS sequence"/>
</dbReference>
<sequence length="165" mass="18402">MLTGNSPFGPEYASLDDVGFVVKYQAACFCGSVRYEVSADPVDAKLCHCRGCQRLHGAPMQWAAIFHKQHVRLASGLEQLRFYNSELGVNERILPCKVSCKQCGTLIADEGRRMWLAFPSLFDFQGGKIPTAFKPSCHLFYGQRAIDICDDLPKWSGHKNQSALL</sequence>
<dbReference type="STRING" id="1122189.SAMN02745165_01800"/>
<comment type="similarity">
    <text evidence="1">Belongs to the Gfa family.</text>
</comment>
<dbReference type="GO" id="GO:0016846">
    <property type="term" value="F:carbon-sulfur lyase activity"/>
    <property type="evidence" value="ECO:0007669"/>
    <property type="project" value="InterPro"/>
</dbReference>
<reference evidence="6 7" key="1">
    <citation type="submission" date="2016-11" db="EMBL/GenBank/DDBJ databases">
        <authorList>
            <person name="Jaros S."/>
            <person name="Januszkiewicz K."/>
            <person name="Wedrychowicz H."/>
        </authorList>
    </citation>
    <scope>NUCLEOTIDE SEQUENCE [LARGE SCALE GENOMIC DNA]</scope>
    <source>
        <strain evidence="6 7">DSM 5091</strain>
    </source>
</reference>
<evidence type="ECO:0000259" key="5">
    <source>
        <dbReference type="PROSITE" id="PS51891"/>
    </source>
</evidence>
<keyword evidence="3" id="KW-0862">Zinc</keyword>
<evidence type="ECO:0000313" key="7">
    <source>
        <dbReference type="Proteomes" id="UP000184171"/>
    </source>
</evidence>
<evidence type="ECO:0000256" key="1">
    <source>
        <dbReference type="ARBA" id="ARBA00005495"/>
    </source>
</evidence>
<gene>
    <name evidence="6" type="ORF">SAMN02745165_01800</name>
</gene>
<dbReference type="PANTHER" id="PTHR33337:SF40">
    <property type="entry name" value="CENP-V_GFA DOMAIN-CONTAINING PROTEIN-RELATED"/>
    <property type="match status" value="1"/>
</dbReference>
<keyword evidence="4" id="KW-0456">Lyase</keyword>
<protein>
    <submittedName>
        <fullName evidence="6">Uncharacterized conserved protein</fullName>
    </submittedName>
</protein>
<feature type="domain" description="CENP-V/GFA" evidence="5">
    <location>
        <begin position="24"/>
        <end position="156"/>
    </location>
</feature>
<dbReference type="InterPro" id="IPR006913">
    <property type="entry name" value="CENP-V/GFA"/>
</dbReference>
<dbReference type="Pfam" id="PF04828">
    <property type="entry name" value="GFA"/>
    <property type="match status" value="1"/>
</dbReference>
<dbReference type="AlphaFoldDB" id="A0A1M6HDZ8"/>
<evidence type="ECO:0000256" key="3">
    <source>
        <dbReference type="ARBA" id="ARBA00022833"/>
    </source>
</evidence>
<evidence type="ECO:0000256" key="4">
    <source>
        <dbReference type="ARBA" id="ARBA00023239"/>
    </source>
</evidence>
<evidence type="ECO:0000313" key="6">
    <source>
        <dbReference type="EMBL" id="SHJ20411.1"/>
    </source>
</evidence>
<keyword evidence="7" id="KW-1185">Reference proteome</keyword>
<dbReference type="GO" id="GO:0046872">
    <property type="term" value="F:metal ion binding"/>
    <property type="evidence" value="ECO:0007669"/>
    <property type="project" value="UniProtKB-KW"/>
</dbReference>
<dbReference type="PROSITE" id="PS51891">
    <property type="entry name" value="CENP_V_GFA"/>
    <property type="match status" value="1"/>
</dbReference>
<dbReference type="RefSeq" id="WP_072908037.1">
    <property type="nucleotide sequence ID" value="NZ_FQZT01000005.1"/>
</dbReference>
<dbReference type="InterPro" id="IPR011057">
    <property type="entry name" value="Mss4-like_sf"/>
</dbReference>
<keyword evidence="2" id="KW-0479">Metal-binding</keyword>
<proteinExistence type="inferred from homology"/>
<dbReference type="EMBL" id="FQZT01000005">
    <property type="protein sequence ID" value="SHJ20411.1"/>
    <property type="molecule type" value="Genomic_DNA"/>
</dbReference>